<evidence type="ECO:0000259" key="8">
    <source>
        <dbReference type="PROSITE" id="PS51462"/>
    </source>
</evidence>
<name>A0A366IP41_9MICO</name>
<keyword evidence="10" id="KW-1185">Reference proteome</keyword>
<feature type="compositionally biased region" description="Basic and acidic residues" evidence="7">
    <location>
        <begin position="1"/>
        <end position="15"/>
    </location>
</feature>
<sequence>MIRDISPEGSDRSDTADSASARIDVPDPAAVPIRPAVSVLMVRDGRHGLEVFVQHRVTTMDFAAGVVVFPGGRVDPSDVSRAETLDVADPRVHDEAWTNSSIAEVPDGWRVLLAAAVREVEEETGTLLDPSLLRPWANWVTPLGLPRRFDTYFYLALVGEIHAPAHRTTEAHTSEWLPVEEILAEESAGRLRLMRPTLVLLGELSGFRDTAELSALDRRFDPVRPDLPAS</sequence>
<dbReference type="GO" id="GO:0016818">
    <property type="term" value="F:hydrolase activity, acting on acid anhydrides, in phosphorus-containing anhydrides"/>
    <property type="evidence" value="ECO:0007669"/>
    <property type="project" value="InterPro"/>
</dbReference>
<accession>A0A366IP41</accession>
<evidence type="ECO:0000256" key="6">
    <source>
        <dbReference type="ARBA" id="ARBA00023211"/>
    </source>
</evidence>
<evidence type="ECO:0000256" key="3">
    <source>
        <dbReference type="ARBA" id="ARBA00022723"/>
    </source>
</evidence>
<dbReference type="PANTHER" id="PTHR12318:SF0">
    <property type="entry name" value="ACYL-COENZYME A DIPHOSPHATASE NUDT19"/>
    <property type="match status" value="1"/>
</dbReference>
<dbReference type="InterPro" id="IPR015797">
    <property type="entry name" value="NUDIX_hydrolase-like_dom_sf"/>
</dbReference>
<evidence type="ECO:0000256" key="2">
    <source>
        <dbReference type="ARBA" id="ARBA00001946"/>
    </source>
</evidence>
<dbReference type="EMBL" id="QNSB01000002">
    <property type="protein sequence ID" value="RBP73540.1"/>
    <property type="molecule type" value="Genomic_DNA"/>
</dbReference>
<dbReference type="PROSITE" id="PS51462">
    <property type="entry name" value="NUDIX"/>
    <property type="match status" value="1"/>
</dbReference>
<feature type="region of interest" description="Disordered" evidence="7">
    <location>
        <begin position="1"/>
        <end position="23"/>
    </location>
</feature>
<dbReference type="AlphaFoldDB" id="A0A366IP41"/>
<proteinExistence type="predicted"/>
<dbReference type="InterPro" id="IPR039121">
    <property type="entry name" value="NUDT19"/>
</dbReference>
<dbReference type="SUPFAM" id="SSF55811">
    <property type="entry name" value="Nudix"/>
    <property type="match status" value="1"/>
</dbReference>
<evidence type="ECO:0000256" key="4">
    <source>
        <dbReference type="ARBA" id="ARBA00022801"/>
    </source>
</evidence>
<dbReference type="PANTHER" id="PTHR12318">
    <property type="entry name" value="TESTOSTERONE-REGULATED PROTEIN RP2"/>
    <property type="match status" value="1"/>
</dbReference>
<keyword evidence="5" id="KW-0460">Magnesium</keyword>
<evidence type="ECO:0000256" key="5">
    <source>
        <dbReference type="ARBA" id="ARBA00022842"/>
    </source>
</evidence>
<evidence type="ECO:0000256" key="1">
    <source>
        <dbReference type="ARBA" id="ARBA00001936"/>
    </source>
</evidence>
<keyword evidence="4" id="KW-0378">Hydrolase</keyword>
<dbReference type="RefSeq" id="WP_113902941.1">
    <property type="nucleotide sequence ID" value="NZ_QNSB01000002.1"/>
</dbReference>
<dbReference type="GO" id="GO:0046872">
    <property type="term" value="F:metal ion binding"/>
    <property type="evidence" value="ECO:0007669"/>
    <property type="project" value="UniProtKB-KW"/>
</dbReference>
<comment type="cofactor">
    <cofactor evidence="2">
        <name>Mg(2+)</name>
        <dbReference type="ChEBI" id="CHEBI:18420"/>
    </cofactor>
</comment>
<dbReference type="Gene3D" id="3.90.79.10">
    <property type="entry name" value="Nucleoside Triphosphate Pyrophosphohydrolase"/>
    <property type="match status" value="2"/>
</dbReference>
<reference evidence="9 10" key="1">
    <citation type="submission" date="2018-06" db="EMBL/GenBank/DDBJ databases">
        <title>Freshwater and sediment microbial communities from various areas in North America, analyzing microbe dynamics in response to fracking.</title>
        <authorList>
            <person name="Lamendella R."/>
        </authorList>
    </citation>
    <scope>NUCLEOTIDE SEQUENCE [LARGE SCALE GENOMIC DNA]</scope>
    <source>
        <strain evidence="9 10">3b_TX</strain>
    </source>
</reference>
<dbReference type="Proteomes" id="UP000253509">
    <property type="component" value="Unassembled WGS sequence"/>
</dbReference>
<organism evidence="9 10">
    <name type="scientific">Brevibacterium celere</name>
    <dbReference type="NCBI Taxonomy" id="225845"/>
    <lineage>
        <taxon>Bacteria</taxon>
        <taxon>Bacillati</taxon>
        <taxon>Actinomycetota</taxon>
        <taxon>Actinomycetes</taxon>
        <taxon>Micrococcales</taxon>
        <taxon>Brevibacteriaceae</taxon>
        <taxon>Brevibacterium</taxon>
    </lineage>
</organism>
<comment type="cofactor">
    <cofactor evidence="1">
        <name>Mn(2+)</name>
        <dbReference type="ChEBI" id="CHEBI:29035"/>
    </cofactor>
</comment>
<dbReference type="Pfam" id="PF00293">
    <property type="entry name" value="NUDIX"/>
    <property type="match status" value="1"/>
</dbReference>
<comment type="caution">
    <text evidence="9">The sequence shown here is derived from an EMBL/GenBank/DDBJ whole genome shotgun (WGS) entry which is preliminary data.</text>
</comment>
<gene>
    <name evidence="9" type="ORF">DFO65_10268</name>
</gene>
<dbReference type="CDD" id="cd18870">
    <property type="entry name" value="NUDIX_AcylCoAdiphos_Nudt19"/>
    <property type="match status" value="1"/>
</dbReference>
<protein>
    <submittedName>
        <fullName evidence="9">NUDIX domain-containing protein</fullName>
    </submittedName>
</protein>
<evidence type="ECO:0000313" key="10">
    <source>
        <dbReference type="Proteomes" id="UP000253509"/>
    </source>
</evidence>
<evidence type="ECO:0000256" key="7">
    <source>
        <dbReference type="SAM" id="MobiDB-lite"/>
    </source>
</evidence>
<keyword evidence="6" id="KW-0464">Manganese</keyword>
<evidence type="ECO:0000313" key="9">
    <source>
        <dbReference type="EMBL" id="RBP73540.1"/>
    </source>
</evidence>
<feature type="domain" description="Nudix hydrolase" evidence="8">
    <location>
        <begin position="32"/>
        <end position="199"/>
    </location>
</feature>
<keyword evidence="3" id="KW-0479">Metal-binding</keyword>
<dbReference type="InterPro" id="IPR000086">
    <property type="entry name" value="NUDIX_hydrolase_dom"/>
</dbReference>